<reference evidence="1" key="1">
    <citation type="submission" date="2022-01" db="EMBL/GenBank/DDBJ databases">
        <authorList>
            <person name="Criscuolo A."/>
        </authorList>
    </citation>
    <scope>NUCLEOTIDE SEQUENCE</scope>
    <source>
        <strain evidence="1">CIP111892</strain>
    </source>
</reference>
<accession>A0ABN8H4J5</accession>
<gene>
    <name evidence="1" type="ORF">PAECIP111892_05313</name>
</gene>
<evidence type="ECO:0000313" key="1">
    <source>
        <dbReference type="EMBL" id="CAH1223498.1"/>
    </source>
</evidence>
<organism evidence="1 2">
    <name type="scientific">Paenibacillus auburnensis</name>
    <dbReference type="NCBI Taxonomy" id="2905649"/>
    <lineage>
        <taxon>Bacteria</taxon>
        <taxon>Bacillati</taxon>
        <taxon>Bacillota</taxon>
        <taxon>Bacilli</taxon>
        <taxon>Bacillales</taxon>
        <taxon>Paenibacillaceae</taxon>
        <taxon>Paenibacillus</taxon>
    </lineage>
</organism>
<name>A0ABN8H4J5_9BACL</name>
<keyword evidence="2" id="KW-1185">Reference proteome</keyword>
<evidence type="ECO:0000313" key="2">
    <source>
        <dbReference type="Proteomes" id="UP000838324"/>
    </source>
</evidence>
<dbReference type="Proteomes" id="UP000838324">
    <property type="component" value="Unassembled WGS sequence"/>
</dbReference>
<protein>
    <submittedName>
        <fullName evidence="1">Uncharacterized protein</fullName>
    </submittedName>
</protein>
<comment type="caution">
    <text evidence="1">The sequence shown here is derived from an EMBL/GenBank/DDBJ whole genome shotgun (WGS) entry which is preliminary data.</text>
</comment>
<proteinExistence type="predicted"/>
<sequence length="35" mass="4345">MYCKGFIRLNNSIYTLEKDYFPWEIVFHSFPRLES</sequence>
<dbReference type="EMBL" id="CAKMMG010000013">
    <property type="protein sequence ID" value="CAH1223498.1"/>
    <property type="molecule type" value="Genomic_DNA"/>
</dbReference>